<reference evidence="1 2" key="1">
    <citation type="journal article" date="2022" name="Nat. Ecol. Evol.">
        <title>A masculinizing supergene underlies an exaggerated male reproductive morph in a spider.</title>
        <authorList>
            <person name="Hendrickx F."/>
            <person name="De Corte Z."/>
            <person name="Sonet G."/>
            <person name="Van Belleghem S.M."/>
            <person name="Kostlbacher S."/>
            <person name="Vangestel C."/>
        </authorList>
    </citation>
    <scope>NUCLEOTIDE SEQUENCE [LARGE SCALE GENOMIC DNA]</scope>
    <source>
        <strain evidence="1">W744_W776</strain>
    </source>
</reference>
<feature type="non-terminal residue" evidence="1">
    <location>
        <position position="61"/>
    </location>
</feature>
<proteinExistence type="predicted"/>
<sequence length="61" mass="6654">MDTVKLVKDAGRILNVNNITTLNSLNYKIAIETKTGDGEIINGFIPAALYIGRLSSRKGFN</sequence>
<evidence type="ECO:0000313" key="1">
    <source>
        <dbReference type="EMBL" id="KAG8170378.1"/>
    </source>
</evidence>
<accession>A0AAV6TF01</accession>
<dbReference type="AlphaFoldDB" id="A0AAV6TF01"/>
<keyword evidence="2" id="KW-1185">Reference proteome</keyword>
<gene>
    <name evidence="1" type="ORF">JTE90_028393</name>
</gene>
<protein>
    <submittedName>
        <fullName evidence="1">Uncharacterized protein</fullName>
    </submittedName>
</protein>
<evidence type="ECO:0000313" key="2">
    <source>
        <dbReference type="Proteomes" id="UP000827092"/>
    </source>
</evidence>
<dbReference type="Proteomes" id="UP000827092">
    <property type="component" value="Unassembled WGS sequence"/>
</dbReference>
<dbReference type="EMBL" id="JAFNEN010005583">
    <property type="protein sequence ID" value="KAG8170378.1"/>
    <property type="molecule type" value="Genomic_DNA"/>
</dbReference>
<comment type="caution">
    <text evidence="1">The sequence shown here is derived from an EMBL/GenBank/DDBJ whole genome shotgun (WGS) entry which is preliminary data.</text>
</comment>
<organism evidence="1 2">
    <name type="scientific">Oedothorax gibbosus</name>
    <dbReference type="NCBI Taxonomy" id="931172"/>
    <lineage>
        <taxon>Eukaryota</taxon>
        <taxon>Metazoa</taxon>
        <taxon>Ecdysozoa</taxon>
        <taxon>Arthropoda</taxon>
        <taxon>Chelicerata</taxon>
        <taxon>Arachnida</taxon>
        <taxon>Araneae</taxon>
        <taxon>Araneomorphae</taxon>
        <taxon>Entelegynae</taxon>
        <taxon>Araneoidea</taxon>
        <taxon>Linyphiidae</taxon>
        <taxon>Erigoninae</taxon>
        <taxon>Oedothorax</taxon>
    </lineage>
</organism>
<name>A0AAV6TF01_9ARAC</name>